<keyword evidence="1" id="KW-0175">Coiled coil</keyword>
<proteinExistence type="predicted"/>
<comment type="caution">
    <text evidence="2">The sequence shown here is derived from an EMBL/GenBank/DDBJ whole genome shotgun (WGS) entry which is preliminary data.</text>
</comment>
<organism evidence="2 3">
    <name type="scientific">Paenibacillus oleatilyticus</name>
    <dbReference type="NCBI Taxonomy" id="2594886"/>
    <lineage>
        <taxon>Bacteria</taxon>
        <taxon>Bacillati</taxon>
        <taxon>Bacillota</taxon>
        <taxon>Bacilli</taxon>
        <taxon>Bacillales</taxon>
        <taxon>Paenibacillaceae</taxon>
        <taxon>Paenibacillus</taxon>
    </lineage>
</organism>
<accession>A0ABV4UVE5</accession>
<evidence type="ECO:0000313" key="2">
    <source>
        <dbReference type="EMBL" id="MFB0841802.1"/>
    </source>
</evidence>
<sequence>MDTDNPLERLKKIDFKIDTQALVNHRMNQLKVDSVSEISIKKFRNPTHELIDVVRENHSLDEKYHIEMINILQKIEENTASIRAIVELLQNNSDRQEQILELLKEVISLGTVKSKEEADSVFQKTLTKIQGLGGTVESVQTLIGFLNTVYNSTITLL</sequence>
<feature type="coiled-coil region" evidence="1">
    <location>
        <begin position="72"/>
        <end position="106"/>
    </location>
</feature>
<dbReference type="RefSeq" id="WP_373949450.1">
    <property type="nucleotide sequence ID" value="NZ_JBHDLN010000003.1"/>
</dbReference>
<evidence type="ECO:0008006" key="4">
    <source>
        <dbReference type="Google" id="ProtNLM"/>
    </source>
</evidence>
<dbReference type="Proteomes" id="UP001575622">
    <property type="component" value="Unassembled WGS sequence"/>
</dbReference>
<protein>
    <recommendedName>
        <fullName evidence="4">DUF1641 domain-containing protein</fullName>
    </recommendedName>
</protein>
<reference evidence="2 3" key="1">
    <citation type="submission" date="2024-09" db="EMBL/GenBank/DDBJ databases">
        <authorList>
            <person name="Makale K.P.P."/>
            <person name="Makhzoum A."/>
            <person name="Rantong G."/>
            <person name="Rahube T.O."/>
        </authorList>
    </citation>
    <scope>NUCLEOTIDE SEQUENCE [LARGE SCALE GENOMIC DNA]</scope>
    <source>
        <strain evidence="2 3">KM_D13</strain>
    </source>
</reference>
<gene>
    <name evidence="2" type="ORF">ACEU3E_06455</name>
</gene>
<evidence type="ECO:0000256" key="1">
    <source>
        <dbReference type="SAM" id="Coils"/>
    </source>
</evidence>
<evidence type="ECO:0000313" key="3">
    <source>
        <dbReference type="Proteomes" id="UP001575622"/>
    </source>
</evidence>
<name>A0ABV4UVE5_9BACL</name>
<keyword evidence="3" id="KW-1185">Reference proteome</keyword>
<dbReference type="EMBL" id="JBHDLN010000003">
    <property type="protein sequence ID" value="MFB0841802.1"/>
    <property type="molecule type" value="Genomic_DNA"/>
</dbReference>